<dbReference type="FunFam" id="1.50.40.10:FF:000062">
    <property type="entry name" value="mitochondrial uncoupling protein 3"/>
    <property type="match status" value="1"/>
</dbReference>
<sequence length="756" mass="81172">MDFKSLGGGGGGAGGEPPVPPPLARQGSVYSLTMDEFQSTLGGIGKDFGSMNMDELLRNIWTAEESYAMTAALGDGSGPGSGLQRQGSLSLPRTLSQKTVDEVWRDLIGHSYSCTQVPAIRGADVPRQSTLGEMTLEEFLVRAGVVREDMAPPQAPSRPTNNTSNDTSVFYAVNGSAGLDLGFSQAPAGSTGNIVDAPIPHGSAANLGMTVTATRPYAPPMTLGNGVDLANPQGMTGGGLVGFGHADVRNGLTTGIVGLGAAGVLAASGSPADHLSSDRLGKGNGDMSSVSPVPYVFSGGMRGRKGNGALEKVVERRQRRMIKNRESAARSRARKQAYTMELEAEVAKLKEQNQELQEKQAEMMEMQKNQVYLFPFSSLTFPAVIIAAKSLLLVEHIDCLPASLLVNHGLILFFLLTWSNHYLAELFSFIVDIIIQRVDFIFSTGKMGGGRREAALELRTASKIGLASLSAAVAETATFPIDILKTRLQLCGESSRPPSRTRPLASAGGNSLRVAAEIWRKGGVLGFYSGLSPAVFRHLFYTPIRIVSYEHLRVAAAPDGSILGKALAGGVSGVIAQILASPADLIKVRMQADGHLLSTANQPRYAGLFDAFRKIIQREGFPGLWRGVFPNAQRAFLVNMGELTCYDQAKHFIIRQGICQDNTYAHTLASVASGLCSTALSCPADVLKTRMMNQTSGRDANIYRNSIDCLYKTVKFEGMRALWKGFFPTWARLGPWQFVFWVSYEKLRQVSGLSSF</sequence>
<keyword evidence="12" id="KW-0496">Mitochondrion</keyword>
<dbReference type="InterPro" id="IPR023395">
    <property type="entry name" value="MCP_dom_sf"/>
</dbReference>
<dbReference type="InterPro" id="IPR050391">
    <property type="entry name" value="Mito_Metabolite_Transporter"/>
</dbReference>
<dbReference type="GO" id="GO:0005634">
    <property type="term" value="C:nucleus"/>
    <property type="evidence" value="ECO:0007669"/>
    <property type="project" value="UniProtKB-SubCell"/>
</dbReference>
<evidence type="ECO:0000256" key="1">
    <source>
        <dbReference type="ARBA" id="ARBA00004123"/>
    </source>
</evidence>
<feature type="coiled-coil region" evidence="16">
    <location>
        <begin position="332"/>
        <end position="369"/>
    </location>
</feature>
<dbReference type="PROSITE" id="PS00036">
    <property type="entry name" value="BZIP_BASIC"/>
    <property type="match status" value="1"/>
</dbReference>
<gene>
    <name evidence="20" type="ORF">MUK42_21958</name>
</gene>
<feature type="compositionally biased region" description="Gly residues" evidence="17">
    <location>
        <begin position="1"/>
        <end position="15"/>
    </location>
</feature>
<evidence type="ECO:0000256" key="7">
    <source>
        <dbReference type="ARBA" id="ARBA00022737"/>
    </source>
</evidence>
<evidence type="ECO:0000256" key="4">
    <source>
        <dbReference type="ARBA" id="ARBA00022448"/>
    </source>
</evidence>
<reference evidence="20" key="1">
    <citation type="submission" date="2022-05" db="EMBL/GenBank/DDBJ databases">
        <title>The Musa troglodytarum L. genome provides insights into the mechanism of non-climacteric behaviour and enrichment of carotenoids.</title>
        <authorList>
            <person name="Wang J."/>
        </authorList>
    </citation>
    <scope>NUCLEOTIDE SEQUENCE</scope>
    <source>
        <tissue evidence="20">Leaf</tissue>
    </source>
</reference>
<keyword evidence="9 18" id="KW-1133">Transmembrane helix</keyword>
<keyword evidence="10" id="KW-0805">Transcription regulation</keyword>
<evidence type="ECO:0000256" key="14">
    <source>
        <dbReference type="ARBA" id="ARBA00023163"/>
    </source>
</evidence>
<dbReference type="Pfam" id="PF00153">
    <property type="entry name" value="Mito_carr"/>
    <property type="match status" value="3"/>
</dbReference>
<dbReference type="FunFam" id="1.20.5.170:FF:000048">
    <property type="entry name" value="ABSCISIC ACID-INSENSITIVE 5-like protein 5"/>
    <property type="match status" value="1"/>
</dbReference>
<keyword evidence="8" id="KW-0999">Mitochondrion inner membrane</keyword>
<evidence type="ECO:0000256" key="17">
    <source>
        <dbReference type="SAM" id="MobiDB-lite"/>
    </source>
</evidence>
<evidence type="ECO:0000256" key="13">
    <source>
        <dbReference type="ARBA" id="ARBA00023136"/>
    </source>
</evidence>
<evidence type="ECO:0000256" key="3">
    <source>
        <dbReference type="ARBA" id="ARBA00006375"/>
    </source>
</evidence>
<feature type="region of interest" description="Disordered" evidence="17">
    <location>
        <begin position="72"/>
        <end position="91"/>
    </location>
</feature>
<dbReference type="GO" id="GO:0003677">
    <property type="term" value="F:DNA binding"/>
    <property type="evidence" value="ECO:0007669"/>
    <property type="project" value="UniProtKB-KW"/>
</dbReference>
<feature type="transmembrane region" description="Helical" evidence="18">
    <location>
        <begin position="399"/>
        <end position="416"/>
    </location>
</feature>
<protein>
    <submittedName>
        <fullName evidence="20">Mitochondrial carrier protein</fullName>
    </submittedName>
</protein>
<evidence type="ECO:0000256" key="6">
    <source>
        <dbReference type="ARBA" id="ARBA00022692"/>
    </source>
</evidence>
<organism evidence="20 21">
    <name type="scientific">Musa troglodytarum</name>
    <name type="common">fe'i banana</name>
    <dbReference type="NCBI Taxonomy" id="320322"/>
    <lineage>
        <taxon>Eukaryota</taxon>
        <taxon>Viridiplantae</taxon>
        <taxon>Streptophyta</taxon>
        <taxon>Embryophyta</taxon>
        <taxon>Tracheophyta</taxon>
        <taxon>Spermatophyta</taxon>
        <taxon>Magnoliopsida</taxon>
        <taxon>Liliopsida</taxon>
        <taxon>Zingiberales</taxon>
        <taxon>Musaceae</taxon>
        <taxon>Musa</taxon>
    </lineage>
</organism>
<evidence type="ECO:0000256" key="18">
    <source>
        <dbReference type="SAM" id="Phobius"/>
    </source>
</evidence>
<dbReference type="Pfam" id="PF00170">
    <property type="entry name" value="bZIP_1"/>
    <property type="match status" value="1"/>
</dbReference>
<keyword evidence="21" id="KW-1185">Reference proteome</keyword>
<evidence type="ECO:0000256" key="2">
    <source>
        <dbReference type="ARBA" id="ARBA00004448"/>
    </source>
</evidence>
<dbReference type="SUPFAM" id="SSF57959">
    <property type="entry name" value="Leucine zipper domain"/>
    <property type="match status" value="1"/>
</dbReference>
<keyword evidence="7" id="KW-0677">Repeat</keyword>
<dbReference type="InterPro" id="IPR018108">
    <property type="entry name" value="MCP_transmembrane"/>
</dbReference>
<keyword evidence="15" id="KW-0539">Nucleus</keyword>
<evidence type="ECO:0000256" key="9">
    <source>
        <dbReference type="ARBA" id="ARBA00022989"/>
    </source>
</evidence>
<dbReference type="AlphaFoldDB" id="A0A9E7GJ38"/>
<keyword evidence="14" id="KW-0804">Transcription</keyword>
<keyword evidence="4" id="KW-0813">Transport</keyword>
<dbReference type="EMBL" id="CP097508">
    <property type="protein sequence ID" value="URE12954.1"/>
    <property type="molecule type" value="Genomic_DNA"/>
</dbReference>
<dbReference type="PANTHER" id="PTHR45618">
    <property type="entry name" value="MITOCHONDRIAL DICARBOXYLATE CARRIER-RELATED"/>
    <property type="match status" value="1"/>
</dbReference>
<dbReference type="Gene3D" id="1.20.5.170">
    <property type="match status" value="1"/>
</dbReference>
<evidence type="ECO:0000256" key="16">
    <source>
        <dbReference type="SAM" id="Coils"/>
    </source>
</evidence>
<evidence type="ECO:0000256" key="10">
    <source>
        <dbReference type="ARBA" id="ARBA00023015"/>
    </source>
</evidence>
<dbReference type="SMART" id="SM00338">
    <property type="entry name" value="BRLZ"/>
    <property type="match status" value="1"/>
</dbReference>
<dbReference type="CDD" id="cd14707">
    <property type="entry name" value="bZIP_plant_BZIP46"/>
    <property type="match status" value="1"/>
</dbReference>
<keyword evidence="5" id="KW-0938">Abscisic acid signaling pathway</keyword>
<proteinExistence type="inferred from homology"/>
<evidence type="ECO:0000256" key="15">
    <source>
        <dbReference type="ARBA" id="ARBA00023242"/>
    </source>
</evidence>
<feature type="transmembrane region" description="Helical" evidence="18">
    <location>
        <begin position="372"/>
        <end position="392"/>
    </location>
</feature>
<keyword evidence="13 18" id="KW-0472">Membrane</keyword>
<comment type="similarity">
    <text evidence="3">Belongs to the mitochondrial carrier (TC 2.A.29) family.</text>
</comment>
<keyword evidence="16" id="KW-0175">Coiled coil</keyword>
<dbReference type="InterPro" id="IPR004827">
    <property type="entry name" value="bZIP"/>
</dbReference>
<dbReference type="Proteomes" id="UP001055439">
    <property type="component" value="Chromosome 6"/>
</dbReference>
<evidence type="ECO:0000256" key="11">
    <source>
        <dbReference type="ARBA" id="ARBA00023125"/>
    </source>
</evidence>
<accession>A0A9E7GJ38</accession>
<dbReference type="OrthoDB" id="756301at2759"/>
<dbReference type="SUPFAM" id="SSF103506">
    <property type="entry name" value="Mitochondrial carrier"/>
    <property type="match status" value="1"/>
</dbReference>
<dbReference type="GO" id="GO:0003700">
    <property type="term" value="F:DNA-binding transcription factor activity"/>
    <property type="evidence" value="ECO:0007669"/>
    <property type="project" value="InterPro"/>
</dbReference>
<evidence type="ECO:0000256" key="8">
    <source>
        <dbReference type="ARBA" id="ARBA00022792"/>
    </source>
</evidence>
<keyword evidence="6 18" id="KW-0812">Transmembrane</keyword>
<keyword evidence="11" id="KW-0238">DNA-binding</keyword>
<dbReference type="GO" id="GO:0009738">
    <property type="term" value="P:abscisic acid-activated signaling pathway"/>
    <property type="evidence" value="ECO:0007669"/>
    <property type="project" value="UniProtKB-KW"/>
</dbReference>
<dbReference type="InterPro" id="IPR046347">
    <property type="entry name" value="bZIP_sf"/>
</dbReference>
<feature type="region of interest" description="Disordered" evidence="17">
    <location>
        <begin position="1"/>
        <end position="26"/>
    </location>
</feature>
<dbReference type="Gene3D" id="1.50.40.10">
    <property type="entry name" value="Mitochondrial carrier domain"/>
    <property type="match status" value="1"/>
</dbReference>
<evidence type="ECO:0000256" key="12">
    <source>
        <dbReference type="ARBA" id="ARBA00023128"/>
    </source>
</evidence>
<evidence type="ECO:0000259" key="19">
    <source>
        <dbReference type="PROSITE" id="PS00036"/>
    </source>
</evidence>
<name>A0A9E7GJ38_9LILI</name>
<dbReference type="GO" id="GO:0005743">
    <property type="term" value="C:mitochondrial inner membrane"/>
    <property type="evidence" value="ECO:0007669"/>
    <property type="project" value="UniProtKB-SubCell"/>
</dbReference>
<feature type="domain" description="BZIP" evidence="19">
    <location>
        <begin position="319"/>
        <end position="334"/>
    </location>
</feature>
<evidence type="ECO:0000256" key="5">
    <source>
        <dbReference type="ARBA" id="ARBA00022682"/>
    </source>
</evidence>
<evidence type="ECO:0000313" key="21">
    <source>
        <dbReference type="Proteomes" id="UP001055439"/>
    </source>
</evidence>
<comment type="subcellular location">
    <subcellularLocation>
        <location evidence="2">Mitochondrion inner membrane</location>
        <topology evidence="2">Multi-pass membrane protein</topology>
    </subcellularLocation>
    <subcellularLocation>
        <location evidence="1">Nucleus</location>
    </subcellularLocation>
</comment>
<evidence type="ECO:0000313" key="20">
    <source>
        <dbReference type="EMBL" id="URE12954.1"/>
    </source>
</evidence>